<protein>
    <submittedName>
        <fullName evidence="2">Uncharacterized protein</fullName>
    </submittedName>
</protein>
<evidence type="ECO:0000256" key="1">
    <source>
        <dbReference type="SAM" id="SignalP"/>
    </source>
</evidence>
<gene>
    <name evidence="2" type="ORF">MUB52_15055</name>
</gene>
<name>A0ABT3BGT2_9RHOB</name>
<dbReference type="EMBL" id="JALIEB010000010">
    <property type="protein sequence ID" value="MCV3272750.1"/>
    <property type="molecule type" value="Genomic_DNA"/>
</dbReference>
<evidence type="ECO:0000313" key="2">
    <source>
        <dbReference type="EMBL" id="MCV3272750.1"/>
    </source>
</evidence>
<reference evidence="2 3" key="1">
    <citation type="submission" date="2022-04" db="EMBL/GenBank/DDBJ databases">
        <title>Roseobacter sp. WL0113 is a bacterium isolated from neritic sediment.</title>
        <authorList>
            <person name="Wang L."/>
            <person name="He W."/>
            <person name="Zhang D.-F."/>
        </authorList>
    </citation>
    <scope>NUCLEOTIDE SEQUENCE [LARGE SCALE GENOMIC DNA]</scope>
    <source>
        <strain evidence="2 3">WL0113</strain>
    </source>
</reference>
<feature type="signal peptide" evidence="1">
    <location>
        <begin position="1"/>
        <end position="20"/>
    </location>
</feature>
<dbReference type="RefSeq" id="WP_263845070.1">
    <property type="nucleotide sequence ID" value="NZ_JALIEB010000010.1"/>
</dbReference>
<sequence>MNRRGFLALAGAALAAPASAHTPYGQWVVYRQKHLLVGAHRGDLRTYDLAKAVVGALAEELPEAQARVARGPRPQRIASLMGTGQLFLAVLSADEAARMARAEAPFEGYRPTPVHAVAALDAEYLLFAAPEFPLDHGRLIAQAVDHAGLGLRPTGQTMHAGAAAYWG</sequence>
<organism evidence="2 3">
    <name type="scientific">Roseobacter sinensis</name>
    <dbReference type="NCBI Taxonomy" id="2931391"/>
    <lineage>
        <taxon>Bacteria</taxon>
        <taxon>Pseudomonadati</taxon>
        <taxon>Pseudomonadota</taxon>
        <taxon>Alphaproteobacteria</taxon>
        <taxon>Rhodobacterales</taxon>
        <taxon>Roseobacteraceae</taxon>
        <taxon>Roseobacter</taxon>
    </lineage>
</organism>
<accession>A0ABT3BGT2</accession>
<feature type="chain" id="PRO_5047294031" evidence="1">
    <location>
        <begin position="21"/>
        <end position="167"/>
    </location>
</feature>
<keyword evidence="1" id="KW-0732">Signal</keyword>
<proteinExistence type="predicted"/>
<comment type="caution">
    <text evidence="2">The sequence shown here is derived from an EMBL/GenBank/DDBJ whole genome shotgun (WGS) entry which is preliminary data.</text>
</comment>
<evidence type="ECO:0000313" key="3">
    <source>
        <dbReference type="Proteomes" id="UP001208690"/>
    </source>
</evidence>
<keyword evidence="3" id="KW-1185">Reference proteome</keyword>
<dbReference type="Proteomes" id="UP001208690">
    <property type="component" value="Unassembled WGS sequence"/>
</dbReference>